<name>A0AAD2CF26_9STRA</name>
<evidence type="ECO:0000256" key="1">
    <source>
        <dbReference type="SAM" id="MobiDB-lite"/>
    </source>
</evidence>
<comment type="caution">
    <text evidence="2">The sequence shown here is derived from an EMBL/GenBank/DDBJ whole genome shotgun (WGS) entry which is preliminary data.</text>
</comment>
<feature type="region of interest" description="Disordered" evidence="1">
    <location>
        <begin position="64"/>
        <end position="109"/>
    </location>
</feature>
<dbReference type="AlphaFoldDB" id="A0AAD2CF26"/>
<dbReference type="Proteomes" id="UP001295423">
    <property type="component" value="Unassembled WGS sequence"/>
</dbReference>
<gene>
    <name evidence="2" type="ORF">CYCCA115_LOCUS1822</name>
</gene>
<dbReference type="EMBL" id="CAKOGP040000102">
    <property type="protein sequence ID" value="CAJ1930027.1"/>
    <property type="molecule type" value="Genomic_DNA"/>
</dbReference>
<feature type="compositionally biased region" description="Polar residues" evidence="1">
    <location>
        <begin position="100"/>
        <end position="109"/>
    </location>
</feature>
<evidence type="ECO:0000313" key="3">
    <source>
        <dbReference type="Proteomes" id="UP001295423"/>
    </source>
</evidence>
<keyword evidence="3" id="KW-1185">Reference proteome</keyword>
<protein>
    <submittedName>
        <fullName evidence="2">Uncharacterized protein</fullName>
    </submittedName>
</protein>
<reference evidence="2" key="1">
    <citation type="submission" date="2023-08" db="EMBL/GenBank/DDBJ databases">
        <authorList>
            <person name="Audoor S."/>
            <person name="Bilcke G."/>
        </authorList>
    </citation>
    <scope>NUCLEOTIDE SEQUENCE</scope>
</reference>
<sequence>MFQPFDEWMQGTCTWCSNFTLDPVEVPAPFHLYPTRVVPKLAKAPPGYKPERLVWSPANNDGECFDNFLANEDPQPVDGEVQDPQEMPGDSDQDEDLHDGNNNASLSASYSTKPSWGLLMGGIRTESENEDVNYGSQDLVHGDPFATTVAPLKQHGDPFQPSWEPGGTGVEVDWNSPFTNKRQQVDQLDVLIY</sequence>
<proteinExistence type="predicted"/>
<organism evidence="2 3">
    <name type="scientific">Cylindrotheca closterium</name>
    <dbReference type="NCBI Taxonomy" id="2856"/>
    <lineage>
        <taxon>Eukaryota</taxon>
        <taxon>Sar</taxon>
        <taxon>Stramenopiles</taxon>
        <taxon>Ochrophyta</taxon>
        <taxon>Bacillariophyta</taxon>
        <taxon>Bacillariophyceae</taxon>
        <taxon>Bacillariophycidae</taxon>
        <taxon>Bacillariales</taxon>
        <taxon>Bacillariaceae</taxon>
        <taxon>Cylindrotheca</taxon>
    </lineage>
</organism>
<accession>A0AAD2CF26</accession>
<evidence type="ECO:0000313" key="2">
    <source>
        <dbReference type="EMBL" id="CAJ1930027.1"/>
    </source>
</evidence>